<dbReference type="Proteomes" id="UP000008827">
    <property type="component" value="Chromosome 4"/>
</dbReference>
<dbReference type="EnsemblPlants" id="KRH62813">
    <property type="protein sequence ID" value="KRH62813"/>
    <property type="gene ID" value="GLYMA_04G134000"/>
</dbReference>
<reference evidence="1" key="3">
    <citation type="submission" date="2018-07" db="EMBL/GenBank/DDBJ databases">
        <title>WGS assembly of Glycine max.</title>
        <authorList>
            <person name="Schmutz J."/>
            <person name="Cannon S."/>
            <person name="Schlueter J."/>
            <person name="Ma J."/>
            <person name="Mitros T."/>
            <person name="Nelson W."/>
            <person name="Hyten D."/>
            <person name="Song Q."/>
            <person name="Thelen J."/>
            <person name="Cheng J."/>
            <person name="Xu D."/>
            <person name="Hellsten U."/>
            <person name="May G."/>
            <person name="Yu Y."/>
            <person name="Sakurai T."/>
            <person name="Umezawa T."/>
            <person name="Bhattacharyya M."/>
            <person name="Sandhu D."/>
            <person name="Valliyodan B."/>
            <person name="Lindquist E."/>
            <person name="Peto M."/>
            <person name="Grant D."/>
            <person name="Shu S."/>
            <person name="Goodstein D."/>
            <person name="Barry K."/>
            <person name="Futrell-Griggs M."/>
            <person name="Abernathy B."/>
            <person name="Du J."/>
            <person name="Tian Z."/>
            <person name="Zhu L."/>
            <person name="Gill N."/>
            <person name="Joshi T."/>
            <person name="Libault M."/>
            <person name="Sethuraman A."/>
            <person name="Zhang X."/>
            <person name="Shinozaki K."/>
            <person name="Nguyen H."/>
            <person name="Wing R."/>
            <person name="Cregan P."/>
            <person name="Specht J."/>
            <person name="Grimwood J."/>
            <person name="Rokhsar D."/>
            <person name="Stacey G."/>
            <person name="Shoemaker R."/>
            <person name="Jackson S."/>
        </authorList>
    </citation>
    <scope>NUCLEOTIDE SEQUENCE</scope>
    <source>
        <tissue evidence="1">Callus</tissue>
    </source>
</reference>
<dbReference type="EMBL" id="CM000837">
    <property type="protein sequence ID" value="KRH62813.1"/>
    <property type="molecule type" value="Genomic_DNA"/>
</dbReference>
<organism evidence="1">
    <name type="scientific">Glycine max</name>
    <name type="common">Soybean</name>
    <name type="synonym">Glycine hispida</name>
    <dbReference type="NCBI Taxonomy" id="3847"/>
    <lineage>
        <taxon>Eukaryota</taxon>
        <taxon>Viridiplantae</taxon>
        <taxon>Streptophyta</taxon>
        <taxon>Embryophyta</taxon>
        <taxon>Tracheophyta</taxon>
        <taxon>Spermatophyta</taxon>
        <taxon>Magnoliopsida</taxon>
        <taxon>eudicotyledons</taxon>
        <taxon>Gunneridae</taxon>
        <taxon>Pentapetalae</taxon>
        <taxon>rosids</taxon>
        <taxon>fabids</taxon>
        <taxon>Fabales</taxon>
        <taxon>Fabaceae</taxon>
        <taxon>Papilionoideae</taxon>
        <taxon>50 kb inversion clade</taxon>
        <taxon>NPAAA clade</taxon>
        <taxon>indigoferoid/millettioid clade</taxon>
        <taxon>Phaseoleae</taxon>
        <taxon>Glycine</taxon>
        <taxon>Glycine subgen. Soja</taxon>
    </lineage>
</organism>
<evidence type="ECO:0000313" key="2">
    <source>
        <dbReference type="EnsemblPlants" id="KRH62813"/>
    </source>
</evidence>
<dbReference type="SMR" id="K7KJY4"/>
<dbReference type="PANTHER" id="PTHR34630:SF34">
    <property type="entry name" value="OS11G0245800 PROTEIN"/>
    <property type="match status" value="1"/>
</dbReference>
<dbReference type="InParanoid" id="K7KJY4"/>
<dbReference type="PANTHER" id="PTHR34630">
    <property type="entry name" value="OS11G0677101 PROTEIN"/>
    <property type="match status" value="1"/>
</dbReference>
<dbReference type="Gramene" id="KRH62813">
    <property type="protein sequence ID" value="KRH62813"/>
    <property type="gene ID" value="GLYMA_04G134000"/>
</dbReference>
<keyword evidence="3" id="KW-1185">Reference proteome</keyword>
<dbReference type="eggNOG" id="KOG4658">
    <property type="taxonomic scope" value="Eukaryota"/>
</dbReference>
<sequence>MADFIRGVKHDNGPKLLDKLKISFRSVVSLVNHAKERKTTNIHIRIGVNLIQKLAALEKIVIAKCEQLVIAVSPTIHELQLECCEKVSIQMPLPQLLNLTISSYNAVDSLFQIPSNVIANTFKSLNVTNCENIEFPMNQCFAYHERLCISCSCNSLRSFIMDMFPKMAHLDIRRCQNLQSPVVSGVHVQYLQSLNSLKICGLAAPNLTNLQLEKGKNLTSFPCQMNKLFPFLMTLDIIECSELESSSDGGCTDSLNALQIFHCSFHDGESFPERWLLPSTLTSVQIFTLSNLKYLDEESLQQLTSLETLGIARCPELQ</sequence>
<evidence type="ECO:0000313" key="1">
    <source>
        <dbReference type="EMBL" id="KRH62813.1"/>
    </source>
</evidence>
<dbReference type="SUPFAM" id="SSF52058">
    <property type="entry name" value="L domain-like"/>
    <property type="match status" value="1"/>
</dbReference>
<evidence type="ECO:0000313" key="3">
    <source>
        <dbReference type="Proteomes" id="UP000008827"/>
    </source>
</evidence>
<dbReference type="HOGENOM" id="CLU_875521_0_0_1"/>
<dbReference type="OMA" id="TNCENIE"/>
<name>K7KJY4_SOYBN</name>
<reference evidence="1 2" key="1">
    <citation type="journal article" date="2010" name="Nature">
        <title>Genome sequence of the palaeopolyploid soybean.</title>
        <authorList>
            <person name="Schmutz J."/>
            <person name="Cannon S.B."/>
            <person name="Schlueter J."/>
            <person name="Ma J."/>
            <person name="Mitros T."/>
            <person name="Nelson W."/>
            <person name="Hyten D.L."/>
            <person name="Song Q."/>
            <person name="Thelen J.J."/>
            <person name="Cheng J."/>
            <person name="Xu D."/>
            <person name="Hellsten U."/>
            <person name="May G.D."/>
            <person name="Yu Y."/>
            <person name="Sakurai T."/>
            <person name="Umezawa T."/>
            <person name="Bhattacharyya M.K."/>
            <person name="Sandhu D."/>
            <person name="Valliyodan B."/>
            <person name="Lindquist E."/>
            <person name="Peto M."/>
            <person name="Grant D."/>
            <person name="Shu S."/>
            <person name="Goodstein D."/>
            <person name="Barry K."/>
            <person name="Futrell-Griggs M."/>
            <person name="Abernathy B."/>
            <person name="Du J."/>
            <person name="Tian Z."/>
            <person name="Zhu L."/>
            <person name="Gill N."/>
            <person name="Joshi T."/>
            <person name="Libault M."/>
            <person name="Sethuraman A."/>
            <person name="Zhang X.-C."/>
            <person name="Shinozaki K."/>
            <person name="Nguyen H.T."/>
            <person name="Wing R.A."/>
            <person name="Cregan P."/>
            <person name="Specht J."/>
            <person name="Grimwood J."/>
            <person name="Rokhsar D."/>
            <person name="Stacey G."/>
            <person name="Shoemaker R.C."/>
            <person name="Jackson S.A."/>
        </authorList>
    </citation>
    <scope>NUCLEOTIDE SEQUENCE</scope>
    <source>
        <strain evidence="2">cv. Williams 82</strain>
        <tissue evidence="1">Callus</tissue>
    </source>
</reference>
<proteinExistence type="predicted"/>
<dbReference type="Gene3D" id="3.80.10.10">
    <property type="entry name" value="Ribonuclease Inhibitor"/>
    <property type="match status" value="1"/>
</dbReference>
<dbReference type="PaxDb" id="3847-GLYMA04G16865.1"/>
<accession>K7KJY4</accession>
<protein>
    <submittedName>
        <fullName evidence="1 2">Uncharacterized protein</fullName>
    </submittedName>
</protein>
<dbReference type="AlphaFoldDB" id="K7KJY4"/>
<reference evidence="2" key="2">
    <citation type="submission" date="2018-02" db="UniProtKB">
        <authorList>
            <consortium name="EnsemblPlants"/>
        </authorList>
    </citation>
    <scope>IDENTIFICATION</scope>
    <source>
        <strain evidence="2">Williams 82</strain>
    </source>
</reference>
<dbReference type="InterPro" id="IPR032675">
    <property type="entry name" value="LRR_dom_sf"/>
</dbReference>
<gene>
    <name evidence="1" type="ORF">GLYMA_04G134000</name>
</gene>